<evidence type="ECO:0000313" key="3">
    <source>
        <dbReference type="Proteomes" id="UP000002481"/>
    </source>
</evidence>
<proteinExistence type="predicted"/>
<dbReference type="InterPro" id="IPR054353">
    <property type="entry name" value="IstA-like_C"/>
</dbReference>
<sequence length="51" mass="6060">MNVRNSYKVKHKYLKVNRSNMITYKSNQYSASAEYCGKTVEVQVYDQKQHV</sequence>
<feature type="domain" description="Transposase for insertion sequence element IS21-like C-terminal" evidence="1">
    <location>
        <begin position="12"/>
        <end position="47"/>
    </location>
</feature>
<accession>A0A0H3JWR8</accession>
<protein>
    <recommendedName>
        <fullName evidence="1">Transposase for insertion sequence element IS21-like C-terminal domain-containing protein</fullName>
    </recommendedName>
</protein>
<organism evidence="2 3">
    <name type="scientific">Staphylococcus aureus (strain Mu50 / ATCC 700699)</name>
    <dbReference type="NCBI Taxonomy" id="158878"/>
    <lineage>
        <taxon>Bacteria</taxon>
        <taxon>Bacillati</taxon>
        <taxon>Bacillota</taxon>
        <taxon>Bacilli</taxon>
        <taxon>Bacillales</taxon>
        <taxon>Staphylococcaceae</taxon>
        <taxon>Staphylococcus</taxon>
    </lineage>
</organism>
<dbReference type="HOGENOM" id="CLU_3239887_0_0_9"/>
<dbReference type="Proteomes" id="UP000002481">
    <property type="component" value="Chromosome"/>
</dbReference>
<dbReference type="Pfam" id="PF22483">
    <property type="entry name" value="Mu-transpos_C_2"/>
    <property type="match status" value="1"/>
</dbReference>
<dbReference type="AlphaFoldDB" id="A0A0H3JWR8"/>
<dbReference type="KEGG" id="sav:SAV2213"/>
<name>A0A0H3JWR8_STAAM</name>
<evidence type="ECO:0000259" key="1">
    <source>
        <dbReference type="Pfam" id="PF22483"/>
    </source>
</evidence>
<gene>
    <name evidence="2" type="ordered locus">SAV2213</name>
</gene>
<dbReference type="EMBL" id="BA000017">
    <property type="protein sequence ID" value="BAB58375.1"/>
    <property type="molecule type" value="Genomic_DNA"/>
</dbReference>
<reference evidence="2 3" key="1">
    <citation type="journal article" date="2001" name="Lancet">
        <title>Whole genome sequencing of meticillin-resistant Staphylococcus aureus.</title>
        <authorList>
            <person name="Kuroda M."/>
            <person name="Ohta T."/>
            <person name="Uchiyama I."/>
            <person name="Baba T."/>
            <person name="Yuzawa H."/>
            <person name="Kobayashi I."/>
            <person name="Cui L."/>
            <person name="Oguchi A."/>
            <person name="Aoki K."/>
            <person name="Nagai Y."/>
            <person name="Lian J."/>
            <person name="Ito T."/>
            <person name="Kanamori M."/>
            <person name="Matsumaru H."/>
            <person name="Maruyama A."/>
            <person name="Murakami H."/>
            <person name="Hosoyama A."/>
            <person name="Mizutani-Ui Y."/>
            <person name="Takahashi N.K."/>
            <person name="Sawano T."/>
            <person name="Inoue R."/>
            <person name="Kaito C."/>
            <person name="Sekimizu K."/>
            <person name="Hirakawa H."/>
            <person name="Kuhara S."/>
            <person name="Goto S."/>
            <person name="Yabuzaki J."/>
            <person name="Kanehisa M."/>
            <person name="Yamashita A."/>
            <person name="Oshima K."/>
            <person name="Furuya K."/>
            <person name="Yoshino C."/>
            <person name="Shiba T."/>
            <person name="Hattori M."/>
            <person name="Ogasawara N."/>
            <person name="Hayashi H."/>
            <person name="Hiramatsu K."/>
        </authorList>
    </citation>
    <scope>NUCLEOTIDE SEQUENCE [LARGE SCALE GENOMIC DNA]</scope>
    <source>
        <strain evidence="3">Mu50 / ATCC 700699</strain>
    </source>
</reference>
<evidence type="ECO:0000313" key="2">
    <source>
        <dbReference type="EMBL" id="BAB58375.1"/>
    </source>
</evidence>